<dbReference type="HAMAP" id="MF_00839">
    <property type="entry name" value="HPF"/>
    <property type="match status" value="1"/>
</dbReference>
<dbReference type="Proteomes" id="UP001168575">
    <property type="component" value="Unassembled WGS sequence"/>
</dbReference>
<evidence type="ECO:0000313" key="4">
    <source>
        <dbReference type="EMBL" id="MDO4841677.1"/>
    </source>
</evidence>
<dbReference type="PANTHER" id="PTHR33231:SF1">
    <property type="entry name" value="30S RIBOSOMAL PROTEIN"/>
    <property type="match status" value="1"/>
</dbReference>
<accession>A0AA43UB13</accession>
<dbReference type="SUPFAM" id="SSF69754">
    <property type="entry name" value="Ribosome binding protein Y (YfiA homologue)"/>
    <property type="match status" value="1"/>
</dbReference>
<protein>
    <recommendedName>
        <fullName evidence="2">Ribosome hibernation promoting factor</fullName>
        <shortName evidence="2">HPF</shortName>
    </recommendedName>
</protein>
<evidence type="ECO:0000259" key="3">
    <source>
        <dbReference type="Pfam" id="PF16321"/>
    </source>
</evidence>
<organism evidence="4 5">
    <name type="scientific">Phoenicibacter congonensis</name>
    <dbReference type="NCBI Taxonomy" id="1944646"/>
    <lineage>
        <taxon>Bacteria</taxon>
        <taxon>Bacillati</taxon>
        <taxon>Actinomycetota</taxon>
        <taxon>Coriobacteriia</taxon>
        <taxon>Eggerthellales</taxon>
        <taxon>Eggerthellaceae</taxon>
        <taxon>Phoenicibacter</taxon>
    </lineage>
</organism>
<dbReference type="Gene3D" id="3.30.160.100">
    <property type="entry name" value="Ribosome hibernation promotion factor-like"/>
    <property type="match status" value="1"/>
</dbReference>
<dbReference type="GO" id="GO:0045900">
    <property type="term" value="P:negative regulation of translational elongation"/>
    <property type="evidence" value="ECO:0007669"/>
    <property type="project" value="TreeGrafter"/>
</dbReference>
<dbReference type="EMBL" id="JAUMVS010000037">
    <property type="protein sequence ID" value="MDO4841677.1"/>
    <property type="molecule type" value="Genomic_DNA"/>
</dbReference>
<dbReference type="GO" id="GO:0043024">
    <property type="term" value="F:ribosomal small subunit binding"/>
    <property type="evidence" value="ECO:0007669"/>
    <property type="project" value="TreeGrafter"/>
</dbReference>
<dbReference type="PANTHER" id="PTHR33231">
    <property type="entry name" value="30S RIBOSOMAL PROTEIN"/>
    <property type="match status" value="1"/>
</dbReference>
<comment type="subunit">
    <text evidence="2">Interacts with 100S ribosomes.</text>
</comment>
<gene>
    <name evidence="4" type="primary">raiA</name>
    <name evidence="2" type="synonym">hpf</name>
    <name evidence="4" type="ORF">Q3982_03255</name>
</gene>
<comment type="subcellular location">
    <subcellularLocation>
        <location evidence="2">Cytoplasm</location>
    </subcellularLocation>
</comment>
<dbReference type="NCBIfam" id="TIGR00741">
    <property type="entry name" value="yfiA"/>
    <property type="match status" value="1"/>
</dbReference>
<comment type="function">
    <text evidence="2">Required for dimerization of active 70S ribosomes into 100S ribosomes in stationary phase; 100S ribosomes are translationally inactive and sometimes present during exponential growth.</text>
</comment>
<reference evidence="4" key="1">
    <citation type="submission" date="2023-07" db="EMBL/GenBank/DDBJ databases">
        <title>Between Cages and Wild: Unraveling the Impact of Captivity on Animal Microbiomes and Antimicrobial Resistance.</title>
        <authorList>
            <person name="Schmartz G.P."/>
            <person name="Rehner J."/>
            <person name="Schuff M.J."/>
            <person name="Becker S.L."/>
            <person name="Kravczyk M."/>
            <person name="Gurevich A."/>
            <person name="Francke R."/>
            <person name="Mueller R."/>
            <person name="Keller V."/>
            <person name="Keller A."/>
        </authorList>
    </citation>
    <scope>NUCLEOTIDE SEQUENCE</scope>
    <source>
        <strain evidence="4">S12M_St_49</strain>
    </source>
</reference>
<dbReference type="InterPro" id="IPR034694">
    <property type="entry name" value="HPF_long/plastid"/>
</dbReference>
<feature type="domain" description="Sigma 54 modulation/S30EA ribosomal protein C-terminal" evidence="3">
    <location>
        <begin position="130"/>
        <end position="183"/>
    </location>
</feature>
<evidence type="ECO:0000256" key="1">
    <source>
        <dbReference type="ARBA" id="ARBA00022845"/>
    </source>
</evidence>
<name>A0AA43UB13_9ACTN</name>
<proteinExistence type="inferred from homology"/>
<dbReference type="InterPro" id="IPR036567">
    <property type="entry name" value="RHF-like"/>
</dbReference>
<dbReference type="InterPro" id="IPR050574">
    <property type="entry name" value="HPF/YfiA_ribosome-assoc"/>
</dbReference>
<dbReference type="Pfam" id="PF16321">
    <property type="entry name" value="Ribosom_S30AE_C"/>
    <property type="match status" value="1"/>
</dbReference>
<evidence type="ECO:0000256" key="2">
    <source>
        <dbReference type="HAMAP-Rule" id="MF_00839"/>
    </source>
</evidence>
<sequence length="190" mass="21504">MNFSVSGRKMPVTEALQAYAEEKIKESVDQLGLEILTCDVVLYCEKNPANPTPATCEVTITLKGQIARVEVRDIDMYAAIDIAAAKIVRQLRKYKTRTFEKRRREAGEAPAITAASGELDIEALMDELTEDDIVKRKEITYTVCTEEEALSRMDLLGHDFYIYTDRDTNEVHLLYKRLDGCYGKLTPKGE</sequence>
<keyword evidence="5" id="KW-1185">Reference proteome</keyword>
<comment type="caution">
    <text evidence="4">The sequence shown here is derived from an EMBL/GenBank/DDBJ whole genome shotgun (WGS) entry which is preliminary data.</text>
</comment>
<dbReference type="InterPro" id="IPR038416">
    <property type="entry name" value="Ribosom_S30AE_C_sf"/>
</dbReference>
<dbReference type="AlphaFoldDB" id="A0AA43UB13"/>
<dbReference type="Pfam" id="PF02482">
    <property type="entry name" value="Ribosomal_S30AE"/>
    <property type="match status" value="1"/>
</dbReference>
<keyword evidence="1 2" id="KW-0810">Translation regulation</keyword>
<dbReference type="CDD" id="cd00552">
    <property type="entry name" value="RaiA"/>
    <property type="match status" value="1"/>
</dbReference>
<dbReference type="GO" id="GO:0022627">
    <property type="term" value="C:cytosolic small ribosomal subunit"/>
    <property type="evidence" value="ECO:0007669"/>
    <property type="project" value="TreeGrafter"/>
</dbReference>
<dbReference type="InterPro" id="IPR032528">
    <property type="entry name" value="Ribosom_S30AE_C"/>
</dbReference>
<evidence type="ECO:0000313" key="5">
    <source>
        <dbReference type="Proteomes" id="UP001168575"/>
    </source>
</evidence>
<keyword evidence="2" id="KW-0963">Cytoplasm</keyword>
<comment type="similarity">
    <text evidence="2">Belongs to the HPF/YfiA ribosome-associated protein family. Long HPF subfamily.</text>
</comment>
<dbReference type="InterPro" id="IPR003489">
    <property type="entry name" value="RHF/RaiA"/>
</dbReference>
<dbReference type="Gene3D" id="3.30.505.50">
    <property type="entry name" value="Sigma 54 modulation/S30EA ribosomal protein, C-terminal domain"/>
    <property type="match status" value="1"/>
</dbReference>